<evidence type="ECO:0000313" key="1">
    <source>
        <dbReference type="EMBL" id="TXF12111.1"/>
    </source>
</evidence>
<sequence length="289" mass="31872">MLWFKKQRHEQPAPERDLIVPAELPVALDEGLFLHHLAALQTGVERDGGVEAYLDSLNAKQRLFVDLLRSRGCGALALADVEQLLDRVFTARRRIYPLLAAAGEAWIRGALEELLEGAPAVRQRMEAFASGLVVAAGGAAGDAKSAAKGRRAAFDFAAEVLHFVDPVRYPLMSRWVWDQGTGSGALREFIRGSDAMTHVPLGADPEVFEGAREWLKARITEQGIFRDVHFWIDLVLGQAYVAYLRSVAEGNLGGDFGRGARPEDQLRKLLGIDPRPEGRTRVKKVLSRD</sequence>
<accession>A0A5C7EYG6</accession>
<dbReference type="EMBL" id="VPFL01000008">
    <property type="protein sequence ID" value="TXF12111.1"/>
    <property type="molecule type" value="Genomic_DNA"/>
</dbReference>
<dbReference type="RefSeq" id="WP_147799603.1">
    <property type="nucleotide sequence ID" value="NZ_VPFL01000008.1"/>
</dbReference>
<organism evidence="1 2">
    <name type="scientific">Pelomicrobium methylotrophicum</name>
    <dbReference type="NCBI Taxonomy" id="2602750"/>
    <lineage>
        <taxon>Bacteria</taxon>
        <taxon>Pseudomonadati</taxon>
        <taxon>Pseudomonadota</taxon>
        <taxon>Hydrogenophilia</taxon>
        <taxon>Hydrogenophilia incertae sedis</taxon>
        <taxon>Pelomicrobium</taxon>
    </lineage>
</organism>
<protein>
    <submittedName>
        <fullName evidence="1">Uncharacterized protein</fullName>
    </submittedName>
</protein>
<reference evidence="1 2" key="1">
    <citation type="submission" date="2019-08" db="EMBL/GenBank/DDBJ databases">
        <title>Pelomicrobium methylotrophicum gen. nov., sp. nov. a moderately thermophilic, facultatively anaerobic, lithoautotrophic and methylotrophic bacterium isolated from a terrestrial mud volcano.</title>
        <authorList>
            <person name="Slobodkina G.B."/>
            <person name="Merkel A.Y."/>
            <person name="Slobodkin A.I."/>
        </authorList>
    </citation>
    <scope>NUCLEOTIDE SEQUENCE [LARGE SCALE GENOMIC DNA]</scope>
    <source>
        <strain evidence="1 2">SM250</strain>
    </source>
</reference>
<comment type="caution">
    <text evidence="1">The sequence shown here is derived from an EMBL/GenBank/DDBJ whole genome shotgun (WGS) entry which is preliminary data.</text>
</comment>
<name>A0A5C7EYG6_9PROT</name>
<dbReference type="Proteomes" id="UP000321201">
    <property type="component" value="Unassembled WGS sequence"/>
</dbReference>
<dbReference type="InParanoid" id="A0A5C7EYG6"/>
<dbReference type="OrthoDB" id="5791859at2"/>
<keyword evidence="2" id="KW-1185">Reference proteome</keyword>
<dbReference type="AlphaFoldDB" id="A0A5C7EYG6"/>
<evidence type="ECO:0000313" key="2">
    <source>
        <dbReference type="Proteomes" id="UP000321201"/>
    </source>
</evidence>
<proteinExistence type="predicted"/>
<gene>
    <name evidence="1" type="ORF">FR698_07645</name>
</gene>